<name>M6Q9J5_9LEPT</name>
<sequence length="41" mass="4840">MPEFSLILGGEANKLYFALYRSRNRWKSNDKKIETCLNCND</sequence>
<gene>
    <name evidence="1" type="ORF">LEP1GSC108_2706</name>
</gene>
<comment type="caution">
    <text evidence="1">The sequence shown here is derived from an EMBL/GenBank/DDBJ whole genome shotgun (WGS) entry which is preliminary data.</text>
</comment>
<reference evidence="1 2" key="1">
    <citation type="submission" date="2013-01" db="EMBL/GenBank/DDBJ databases">
        <authorList>
            <person name="Harkins D.M."/>
            <person name="Durkin A.S."/>
            <person name="Brinkac L.M."/>
            <person name="Haft D.H."/>
            <person name="Selengut J.D."/>
            <person name="Sanka R."/>
            <person name="DePew J."/>
            <person name="Purushe J."/>
            <person name="Chanthongthip A."/>
            <person name="Lattana O."/>
            <person name="Phetsouvanh R."/>
            <person name="Newton P.N."/>
            <person name="Vinetz J.M."/>
            <person name="Sutton G.G."/>
            <person name="Nierman W.C."/>
            <person name="Fouts D.E."/>
        </authorList>
    </citation>
    <scope>NUCLEOTIDE SEQUENCE [LARGE SCALE GENOMIC DNA]</scope>
    <source>
        <strain evidence="1 2">UI 13098</strain>
    </source>
</reference>
<keyword evidence="2" id="KW-1185">Reference proteome</keyword>
<protein>
    <submittedName>
        <fullName evidence="1">Uncharacterized protein</fullName>
    </submittedName>
</protein>
<organism evidence="1 2">
    <name type="scientific">Leptospira weilii str. UI 13098</name>
    <dbReference type="NCBI Taxonomy" id="1088542"/>
    <lineage>
        <taxon>Bacteria</taxon>
        <taxon>Pseudomonadati</taxon>
        <taxon>Spirochaetota</taxon>
        <taxon>Spirochaetia</taxon>
        <taxon>Leptospirales</taxon>
        <taxon>Leptospiraceae</taxon>
        <taxon>Leptospira</taxon>
    </lineage>
</organism>
<dbReference type="AlphaFoldDB" id="M6Q9J5"/>
<dbReference type="Proteomes" id="UP000012118">
    <property type="component" value="Unassembled WGS sequence"/>
</dbReference>
<evidence type="ECO:0000313" key="1">
    <source>
        <dbReference type="EMBL" id="EMN89865.1"/>
    </source>
</evidence>
<dbReference type="EMBL" id="AHNU02000049">
    <property type="protein sequence ID" value="EMN89865.1"/>
    <property type="molecule type" value="Genomic_DNA"/>
</dbReference>
<evidence type="ECO:0000313" key="2">
    <source>
        <dbReference type="Proteomes" id="UP000012118"/>
    </source>
</evidence>
<accession>M6Q9J5</accession>
<proteinExistence type="predicted"/>